<protein>
    <recommendedName>
        <fullName evidence="4">Helix-turn-helix domain-containing protein</fullName>
    </recommendedName>
</protein>
<evidence type="ECO:0000256" key="1">
    <source>
        <dbReference type="SAM" id="MobiDB-lite"/>
    </source>
</evidence>
<proteinExistence type="predicted"/>
<feature type="region of interest" description="Disordered" evidence="1">
    <location>
        <begin position="110"/>
        <end position="177"/>
    </location>
</feature>
<feature type="compositionally biased region" description="Basic and acidic residues" evidence="1">
    <location>
        <begin position="168"/>
        <end position="177"/>
    </location>
</feature>
<name>A0ABM8SHW4_9BURK</name>
<feature type="compositionally biased region" description="Basic and acidic residues" evidence="1">
    <location>
        <begin position="118"/>
        <end position="128"/>
    </location>
</feature>
<dbReference type="Proteomes" id="UP000674425">
    <property type="component" value="Unassembled WGS sequence"/>
</dbReference>
<comment type="caution">
    <text evidence="2">The sequence shown here is derived from an EMBL/GenBank/DDBJ whole genome shotgun (WGS) entry which is preliminary data.</text>
</comment>
<evidence type="ECO:0008006" key="4">
    <source>
        <dbReference type="Google" id="ProtNLM"/>
    </source>
</evidence>
<dbReference type="RefSeq" id="WP_200620886.1">
    <property type="nucleotide sequence ID" value="NZ_CAJNAU010000063.1"/>
</dbReference>
<dbReference type="EMBL" id="CAJNAU010000063">
    <property type="protein sequence ID" value="CAE6811064.1"/>
    <property type="molecule type" value="Genomic_DNA"/>
</dbReference>
<sequence length="372" mass="40984">MATVTPFFTWRRAMTCSDLPSTTKLVLFVVAEYANAVDDIVWPSIESLAERASLSGRAVAKHLAIAERDGWLTRWKSRRPDRKWAHSHYRFSIPAAVAKQQRDAIDLDLAAASDGDEIPGKDERRSTRAQEMGSPEPRAGNSGELNEPCAGNPGEVDELRAGNSGELGEPRAGDRVDAVPDATNYESYLHHVPTKYPVNRDCIKPSLSQPTVVNEATGGERVKPDESGLSMARWMFDRLRADDPGMAKPDIETWALEVDAMIVLDGRTTDAMAKLFGYARRDRFWAKVITSPARLRKNWEELRVRRNGSIAARQAQASTPLASTQPAASAPDDRVCAHVENGCRCTHAASTIIGAGSARRGYCRQHIGQYED</sequence>
<evidence type="ECO:0000313" key="2">
    <source>
        <dbReference type="EMBL" id="CAE6811064.1"/>
    </source>
</evidence>
<keyword evidence="3" id="KW-1185">Reference proteome</keyword>
<accession>A0ABM8SHW4</accession>
<organism evidence="2 3">
    <name type="scientific">Paraburkholderia aspalathi</name>
    <dbReference type="NCBI Taxonomy" id="1324617"/>
    <lineage>
        <taxon>Bacteria</taxon>
        <taxon>Pseudomonadati</taxon>
        <taxon>Pseudomonadota</taxon>
        <taxon>Betaproteobacteria</taxon>
        <taxon>Burkholderiales</taxon>
        <taxon>Burkholderiaceae</taxon>
        <taxon>Paraburkholderia</taxon>
    </lineage>
</organism>
<gene>
    <name evidence="2" type="ORF">R69658_05405</name>
</gene>
<evidence type="ECO:0000313" key="3">
    <source>
        <dbReference type="Proteomes" id="UP000674425"/>
    </source>
</evidence>
<dbReference type="Pfam" id="PF13730">
    <property type="entry name" value="HTH_36"/>
    <property type="match status" value="1"/>
</dbReference>
<reference evidence="2 3" key="1">
    <citation type="submission" date="2021-02" db="EMBL/GenBank/DDBJ databases">
        <authorList>
            <person name="Vanwijnsberghe S."/>
        </authorList>
    </citation>
    <scope>NUCLEOTIDE SEQUENCE [LARGE SCALE GENOMIC DNA]</scope>
    <source>
        <strain evidence="2 3">R-69658</strain>
    </source>
</reference>